<evidence type="ECO:0000259" key="1">
    <source>
        <dbReference type="Pfam" id="PF10593"/>
    </source>
</evidence>
<dbReference type="InterPro" id="IPR018310">
    <property type="entry name" value="Put_endonuclease_Z1-dom"/>
</dbReference>
<evidence type="ECO:0000313" key="2">
    <source>
        <dbReference type="EMBL" id="QSX74604.1"/>
    </source>
</evidence>
<dbReference type="EMBL" id="CP071517">
    <property type="protein sequence ID" value="QSX74604.1"/>
    <property type="molecule type" value="Genomic_DNA"/>
</dbReference>
<protein>
    <submittedName>
        <fullName evidence="2">Z1 domain-containing protein</fullName>
    </submittedName>
</protein>
<dbReference type="Pfam" id="PF10593">
    <property type="entry name" value="Z1"/>
    <property type="match status" value="1"/>
</dbReference>
<dbReference type="Proteomes" id="UP000663400">
    <property type="component" value="Chromosome"/>
</dbReference>
<proteinExistence type="predicted"/>
<feature type="domain" description="Putative endonuclease Z1" evidence="1">
    <location>
        <begin position="439"/>
        <end position="677"/>
    </location>
</feature>
<evidence type="ECO:0000313" key="3">
    <source>
        <dbReference type="Proteomes" id="UP000663400"/>
    </source>
</evidence>
<name>A0ABX7R963_9GAMM</name>
<organism evidence="2 3">
    <name type="scientific">Lysobacter arenosi</name>
    <dbReference type="NCBI Taxonomy" id="2795387"/>
    <lineage>
        <taxon>Bacteria</taxon>
        <taxon>Pseudomonadati</taxon>
        <taxon>Pseudomonadota</taxon>
        <taxon>Gammaproteobacteria</taxon>
        <taxon>Lysobacterales</taxon>
        <taxon>Lysobacteraceae</taxon>
        <taxon>Lysobacter</taxon>
    </lineage>
</organism>
<sequence>MNSCSSNVIGMCQLMLGGGGVVSSERIAEVVDQVCGMKAFEGVDRAELQRVLEERFTVYMPPALILDGDDGHEDWLDQKRPEISWKFWDRYKLHISPKMPAMSFDLGVDRVTSDVLSRLEDPERPGMWDRRGLVVGHVQSGKTANYTGLIAKAADAGYKVIIVLTGMHESLRCQTQIRLDEGFLGRKSQPRGSGAQSFVPTGVGLLDPSVRANTGTSRFQGGDFNAAVAAQFGISPGGLPLLFVVKKNSSVLKNIISWITTAAVAHDPETGRKFVPGVPVLVVDDEADQASVDTGRQKFDEYGQPDPEHNPKTINRQIRQILRLFERVAYVGYTATPFANIFIHDKGSTPDHGDDLFPRSFIVNIPHPDNYVGPAKVFGLDNDPEVGLVGVEALPLVRTVSDHADTDDDEETEGWMPPRQHAKTAHIPLYDGESRVPPSLREAILSFLLAATVRSVRALAPAHNSMLIHVTRFTDVQKRVAVQVETELKDTVRRLVYGDGSRTPSIVDEMRGLWELSEGSFIETNLGCARILGSDVPDLPSWDEVQAALPQLAKSVRVKIINGEAADILDYEEHKEGLNVIAIGGDKLSRGLTLEGLSVSYFLRSSKMYDTLMQMGRWFGYRDGYVDVCRLYIPSELIEWFGHIAMASEELRVEFEKMVANNGTPTEYGLKVRAHPVLLVTSAVKMANGTTMKLSFSGDVAETIIFDRNPDWLDRNRETTEAWLDGLCTRASGTKAGGYIWNDVTSGEVLQLLKSSGYRTHKDARRADAAILARYIEAQVAIGELTDWTVKLCSSGLSDAKSSAVCGKAVGLIRRQPFPVRQQRDRYTIRRLVSPSDERTGIGTVQLDDALASTRERWFRKPEKERDGKQPPDNAGGREIRAVRGKNNGLLLLYPLNSAELGSPQPERGVVMGLAISFPASDTAKEITYRVNKVYGREDDDGDA</sequence>
<gene>
    <name evidence="2" type="ORF">HIV01_015710</name>
</gene>
<reference evidence="2 3" key="1">
    <citation type="submission" date="2021-02" db="EMBL/GenBank/DDBJ databases">
        <title>Lysobacter arenosi sp. nov., isolated from soil of gangwondo yeongwol, south Korea.</title>
        <authorList>
            <person name="Kim K.R."/>
            <person name="Kim K.H."/>
            <person name="Jeon C.O."/>
        </authorList>
    </citation>
    <scope>NUCLEOTIDE SEQUENCE [LARGE SCALE GENOMIC DNA]</scope>
    <source>
        <strain evidence="2 3">R7</strain>
    </source>
</reference>
<accession>A0ABX7R963</accession>
<dbReference type="RefSeq" id="WP_200609048.1">
    <property type="nucleotide sequence ID" value="NZ_CP071517.1"/>
</dbReference>
<keyword evidence="3" id="KW-1185">Reference proteome</keyword>